<dbReference type="SUPFAM" id="SSF102405">
    <property type="entry name" value="MCP/YpsA-like"/>
    <property type="match status" value="1"/>
</dbReference>
<sequence length="338" mass="37925">MTSLVDLQKAISDLVDEFGSIHNTEYVMQLIATSLELGSDKTSTLDLKIASSALKEMREAFAMFQPFTQRRKVTIFGSARTQKDDPLYAYTQQVAKSLADQGWMVVTGAGPGIMEAGMEGAGRERSIGVSIRLPFESSANSIIAGDEKYVSMRYFFTRKLMLVKESQAFLCLPGGFGTLDETFELLTLTQTGKGVPVPIVLLDLPGDRFWHSIDDLIRNQLLVRGLVSQEDLALYRVCDSISDATSEIQNFYRNYHSIRYIGKHLIMRLNNEITASMIQVLNERFSHLCRSGEFEVVQPHSAEKSENDHVDKYRLRFDPNRSDAGGLRDLINFLNQGA</sequence>
<dbReference type="Gene3D" id="3.40.50.450">
    <property type="match status" value="1"/>
</dbReference>
<evidence type="ECO:0000313" key="1">
    <source>
        <dbReference type="EMBL" id="CAB4892566.1"/>
    </source>
</evidence>
<dbReference type="GO" id="GO:0009691">
    <property type="term" value="P:cytokinin biosynthetic process"/>
    <property type="evidence" value="ECO:0007669"/>
    <property type="project" value="InterPro"/>
</dbReference>
<dbReference type="Pfam" id="PF03641">
    <property type="entry name" value="Lysine_decarbox"/>
    <property type="match status" value="1"/>
</dbReference>
<dbReference type="InterPro" id="IPR005269">
    <property type="entry name" value="LOG"/>
</dbReference>
<organism evidence="1">
    <name type="scientific">freshwater metagenome</name>
    <dbReference type="NCBI Taxonomy" id="449393"/>
    <lineage>
        <taxon>unclassified sequences</taxon>
        <taxon>metagenomes</taxon>
        <taxon>ecological metagenomes</taxon>
    </lineage>
</organism>
<dbReference type="InterPro" id="IPR052341">
    <property type="entry name" value="LOG_family_nucleotidases"/>
</dbReference>
<dbReference type="PANTHER" id="PTHR43393:SF2">
    <property type="entry name" value="CYTOKININ RIBOSIDE 5'-MONOPHOSPHATE PHOSPHORIBOHYDROLASE"/>
    <property type="match status" value="1"/>
</dbReference>
<dbReference type="NCBIfam" id="TIGR00730">
    <property type="entry name" value="Rossman fold protein, TIGR00730 family"/>
    <property type="match status" value="1"/>
</dbReference>
<reference evidence="1" key="1">
    <citation type="submission" date="2020-05" db="EMBL/GenBank/DDBJ databases">
        <authorList>
            <person name="Chiriac C."/>
            <person name="Salcher M."/>
            <person name="Ghai R."/>
            <person name="Kavagutti S V."/>
        </authorList>
    </citation>
    <scope>NUCLEOTIDE SEQUENCE</scope>
</reference>
<dbReference type="PANTHER" id="PTHR43393">
    <property type="entry name" value="CYTOKININ RIBOSIDE 5'-MONOPHOSPHATE PHOSPHORIBOHYDROLASE"/>
    <property type="match status" value="1"/>
</dbReference>
<evidence type="ECO:0000313" key="2">
    <source>
        <dbReference type="EMBL" id="CAB4961697.1"/>
    </source>
</evidence>
<dbReference type="EMBL" id="CAFBNR010000023">
    <property type="protein sequence ID" value="CAB4961697.1"/>
    <property type="molecule type" value="Genomic_DNA"/>
</dbReference>
<proteinExistence type="predicted"/>
<name>A0A6J7FAW3_9ZZZZ</name>
<dbReference type="GO" id="GO:0016787">
    <property type="term" value="F:hydrolase activity"/>
    <property type="evidence" value="ECO:0007669"/>
    <property type="project" value="InterPro"/>
</dbReference>
<dbReference type="GO" id="GO:0005829">
    <property type="term" value="C:cytosol"/>
    <property type="evidence" value="ECO:0007669"/>
    <property type="project" value="TreeGrafter"/>
</dbReference>
<dbReference type="AlphaFoldDB" id="A0A6J7FAW3"/>
<protein>
    <submittedName>
        <fullName evidence="1">Unannotated protein</fullName>
    </submittedName>
</protein>
<dbReference type="InterPro" id="IPR031100">
    <property type="entry name" value="LOG_fam"/>
</dbReference>
<accession>A0A6J7FAW3</accession>
<dbReference type="EMBL" id="CAFBMJ010000007">
    <property type="protein sequence ID" value="CAB4892566.1"/>
    <property type="molecule type" value="Genomic_DNA"/>
</dbReference>
<gene>
    <name evidence="1" type="ORF">UFOPK3573_00202</name>
    <name evidence="2" type="ORF">UFOPK3879_00655</name>
</gene>